<feature type="domain" description="SH3" evidence="12">
    <location>
        <begin position="766"/>
        <end position="827"/>
    </location>
</feature>
<dbReference type="InterPro" id="IPR000219">
    <property type="entry name" value="DH_dom"/>
</dbReference>
<dbReference type="CDD" id="cd00160">
    <property type="entry name" value="RhoGEF"/>
    <property type="match status" value="1"/>
</dbReference>
<dbReference type="KEGG" id="foc:113215074"/>
<dbReference type="PROSITE" id="PS50002">
    <property type="entry name" value="SH3"/>
    <property type="match status" value="1"/>
</dbReference>
<dbReference type="Gene3D" id="1.10.418.10">
    <property type="entry name" value="Calponin-like domain"/>
    <property type="match status" value="1"/>
</dbReference>
<keyword evidence="8 9" id="KW-0727">SH2 domain</keyword>
<sequence length="832" mass="96926">MHGEMELALASNSLAGEVWRDCASWLTRCEALRPDHKANWADALVSDLAYTLRDGVLLCNLLNSLEPGCIEMKDVNQKPQMAQFLCLRNIKAFLQVCHDYFGIKKTELFEPLHLFDLSDFFRVLHTLSKLSNCPRIQRKNIPGFSFKPRTLSQEDIYRNLHANLETPSDPDITPAWDTWRTVPWLQFTIPCPKFGEVEEELYADLFCVTFCNEVPSAITHSLEKRDYVINELVETEKKYVEVLSTLQRSFMRPLSNVMKEEDMKIVFHGIKELSEIHVGFHSQLRKACTPQSSLRLSEVFINWREKFLIYGDYCANLTAAQNTIQEVCAKNEQVNQEVIRCQQDANNGKFKLRDILSVPMQRILKYHLLLDKLISETQHNHEDFRGLERAKEAMVDVAQYCNEVKRDSDTLEIMHDIQESISDWVMPEDTELKDYGRLLKDGELKIKAHNDQKVKVRYVFIFDQVMLMCKSVRNDQYSFKESLPLREYKVEDVTNRRVLQGSRWSYHYQWLLVRKSERTAFTMYARTEDQKRKWIKAIQDALDNIEPSVCRNTDHRFQMITFEKPTTCNHCSKFLKGRIFQGYRCERCAIACHKPCIPFSGRCGMKPPPELPPRPPLLSPRHDSDPNAINHTIQLPQPLPLITGEVSRRSWAHDNELLKEYLWFVGEMGRDQASSLLEQTADGTYLLRIRPQGPTHPNETAYALSMKADNEVKHMKVYEKEIDGIPHYYLSESRFHRSVVELISCYEHTSLAENFIGLHVKLRWPFRRIVVVAEVDYNTTEPNQLPLKKGTQVVVLSKEADHMGWWKGKANDQVGFFPKVYVREISDTFNIE</sequence>
<dbReference type="Gene3D" id="2.30.29.30">
    <property type="entry name" value="Pleckstrin-homology domain (PH domain)/Phosphotyrosine-binding domain (PTB)"/>
    <property type="match status" value="1"/>
</dbReference>
<accession>A0A6J1TFA6</accession>
<feature type="domain" description="SH2" evidence="11">
    <location>
        <begin position="663"/>
        <end position="766"/>
    </location>
</feature>
<dbReference type="Proteomes" id="UP000504606">
    <property type="component" value="Unplaced"/>
</dbReference>
<dbReference type="InterPro" id="IPR036860">
    <property type="entry name" value="SH2_dom_sf"/>
</dbReference>
<keyword evidence="7" id="KW-0862">Zinc</keyword>
<dbReference type="Pfam" id="PF00017">
    <property type="entry name" value="SH2"/>
    <property type="match status" value="1"/>
</dbReference>
<dbReference type="PROSITE" id="PS50001">
    <property type="entry name" value="SH2"/>
    <property type="match status" value="1"/>
</dbReference>
<dbReference type="GeneID" id="113215074"/>
<evidence type="ECO:0000259" key="14">
    <source>
        <dbReference type="PROSITE" id="PS50010"/>
    </source>
</evidence>
<dbReference type="SUPFAM" id="SSF55550">
    <property type="entry name" value="SH2 domain"/>
    <property type="match status" value="1"/>
</dbReference>
<organism evidence="17 18">
    <name type="scientific">Frankliniella occidentalis</name>
    <name type="common">Western flower thrips</name>
    <name type="synonym">Euthrips occidentalis</name>
    <dbReference type="NCBI Taxonomy" id="133901"/>
    <lineage>
        <taxon>Eukaryota</taxon>
        <taxon>Metazoa</taxon>
        <taxon>Ecdysozoa</taxon>
        <taxon>Arthropoda</taxon>
        <taxon>Hexapoda</taxon>
        <taxon>Insecta</taxon>
        <taxon>Pterygota</taxon>
        <taxon>Neoptera</taxon>
        <taxon>Paraneoptera</taxon>
        <taxon>Thysanoptera</taxon>
        <taxon>Terebrantia</taxon>
        <taxon>Thripoidea</taxon>
        <taxon>Thripidae</taxon>
        <taxon>Frankliniella</taxon>
    </lineage>
</organism>
<dbReference type="InterPro" id="IPR036872">
    <property type="entry name" value="CH_dom_sf"/>
</dbReference>
<keyword evidence="3" id="KW-0344">Guanine-nucleotide releasing factor</keyword>
<dbReference type="PROSITE" id="PS00479">
    <property type="entry name" value="ZF_DAG_PE_1"/>
    <property type="match status" value="1"/>
</dbReference>
<dbReference type="PROSITE" id="PS50021">
    <property type="entry name" value="CH"/>
    <property type="match status" value="1"/>
</dbReference>
<dbReference type="InterPro" id="IPR037832">
    <property type="entry name" value="PH_Vav"/>
</dbReference>
<dbReference type="GO" id="GO:0005737">
    <property type="term" value="C:cytoplasm"/>
    <property type="evidence" value="ECO:0007669"/>
    <property type="project" value="TreeGrafter"/>
</dbReference>
<keyword evidence="17" id="KW-1185">Reference proteome</keyword>
<evidence type="ECO:0000259" key="12">
    <source>
        <dbReference type="PROSITE" id="PS50002"/>
    </source>
</evidence>
<dbReference type="PANTHER" id="PTHR45818:SF3">
    <property type="entry name" value="PROTEIN VAV"/>
    <property type="match status" value="1"/>
</dbReference>
<dbReference type="Gene3D" id="3.30.505.10">
    <property type="entry name" value="SH2 domain"/>
    <property type="match status" value="1"/>
</dbReference>
<dbReference type="InterPro" id="IPR011993">
    <property type="entry name" value="PH-like_dom_sf"/>
</dbReference>
<dbReference type="GO" id="GO:0008270">
    <property type="term" value="F:zinc ion binding"/>
    <property type="evidence" value="ECO:0007669"/>
    <property type="project" value="UniProtKB-KW"/>
</dbReference>
<dbReference type="SMART" id="SM00033">
    <property type="entry name" value="CH"/>
    <property type="match status" value="1"/>
</dbReference>
<dbReference type="SUPFAM" id="SSF48065">
    <property type="entry name" value="DBL homology domain (DH-domain)"/>
    <property type="match status" value="1"/>
</dbReference>
<dbReference type="Pfam" id="PF00130">
    <property type="entry name" value="C1_1"/>
    <property type="match status" value="1"/>
</dbReference>
<evidence type="ECO:0000256" key="7">
    <source>
        <dbReference type="ARBA" id="ARBA00022833"/>
    </source>
</evidence>
<dbReference type="GO" id="GO:0048468">
    <property type="term" value="P:cell development"/>
    <property type="evidence" value="ECO:0007669"/>
    <property type="project" value="UniProtKB-ARBA"/>
</dbReference>
<dbReference type="Gene3D" id="2.30.30.40">
    <property type="entry name" value="SH3 Domains"/>
    <property type="match status" value="1"/>
</dbReference>
<keyword evidence="4" id="KW-0479">Metal-binding</keyword>
<dbReference type="CDD" id="cd01223">
    <property type="entry name" value="PH_Vav"/>
    <property type="match status" value="1"/>
</dbReference>
<dbReference type="PROSITE" id="PS50081">
    <property type="entry name" value="ZF_DAG_PE_2"/>
    <property type="match status" value="1"/>
</dbReference>
<dbReference type="OrthoDB" id="5340910at2759"/>
<evidence type="ECO:0000256" key="3">
    <source>
        <dbReference type="ARBA" id="ARBA00022658"/>
    </source>
</evidence>
<dbReference type="Pfam" id="PF00621">
    <property type="entry name" value="RhoGEF"/>
    <property type="match status" value="1"/>
</dbReference>
<dbReference type="SMART" id="SM00326">
    <property type="entry name" value="SH3"/>
    <property type="match status" value="1"/>
</dbReference>
<evidence type="ECO:0000256" key="1">
    <source>
        <dbReference type="ARBA" id="ARBA00022443"/>
    </source>
</evidence>
<keyword evidence="5" id="KW-0677">Repeat</keyword>
<evidence type="ECO:0000313" key="17">
    <source>
        <dbReference type="Proteomes" id="UP000504606"/>
    </source>
</evidence>
<protein>
    <submittedName>
        <fullName evidence="18">Protein vav isoform X1</fullName>
    </submittedName>
</protein>
<dbReference type="RefSeq" id="XP_026290415.1">
    <property type="nucleotide sequence ID" value="XM_026434630.2"/>
</dbReference>
<dbReference type="AlphaFoldDB" id="A0A6J1TFA6"/>
<feature type="domain" description="DH" evidence="14">
    <location>
        <begin position="224"/>
        <end position="404"/>
    </location>
</feature>
<dbReference type="InterPro" id="IPR001715">
    <property type="entry name" value="CH_dom"/>
</dbReference>
<dbReference type="Gene3D" id="1.20.900.10">
    <property type="entry name" value="Dbl homology (DH) domain"/>
    <property type="match status" value="1"/>
</dbReference>
<dbReference type="CDD" id="cd20810">
    <property type="entry name" value="C1_VAV"/>
    <property type="match status" value="1"/>
</dbReference>
<dbReference type="SUPFAM" id="SSF47576">
    <property type="entry name" value="Calponin-homology domain, CH-domain"/>
    <property type="match status" value="1"/>
</dbReference>
<dbReference type="SUPFAM" id="SSF50729">
    <property type="entry name" value="PH domain-like"/>
    <property type="match status" value="1"/>
</dbReference>
<keyword evidence="1 10" id="KW-0728">SH3 domain</keyword>
<reference evidence="18" key="1">
    <citation type="submission" date="2025-08" db="UniProtKB">
        <authorList>
            <consortium name="RefSeq"/>
        </authorList>
    </citation>
    <scope>IDENTIFICATION</scope>
    <source>
        <tissue evidence="18">Whole organism</tissue>
    </source>
</reference>
<dbReference type="SUPFAM" id="SSF50044">
    <property type="entry name" value="SH3-domain"/>
    <property type="match status" value="1"/>
</dbReference>
<evidence type="ECO:0000256" key="8">
    <source>
        <dbReference type="ARBA" id="ARBA00022999"/>
    </source>
</evidence>
<dbReference type="PANTHER" id="PTHR45818">
    <property type="entry name" value="PROTEIN VAV"/>
    <property type="match status" value="1"/>
</dbReference>
<dbReference type="Pfam" id="PF00018">
    <property type="entry name" value="SH3_1"/>
    <property type="match status" value="1"/>
</dbReference>
<gene>
    <name evidence="18" type="primary">LOC113215074</name>
</gene>
<evidence type="ECO:0000256" key="2">
    <source>
        <dbReference type="ARBA" id="ARBA00022553"/>
    </source>
</evidence>
<keyword evidence="2" id="KW-0597">Phosphoprotein</keyword>
<evidence type="ECO:0000256" key="4">
    <source>
        <dbReference type="ARBA" id="ARBA00022723"/>
    </source>
</evidence>
<proteinExistence type="predicted"/>
<evidence type="ECO:0000256" key="6">
    <source>
        <dbReference type="ARBA" id="ARBA00022771"/>
    </source>
</evidence>
<dbReference type="SMART" id="SM00233">
    <property type="entry name" value="PH"/>
    <property type="match status" value="1"/>
</dbReference>
<feature type="domain" description="PH" evidence="13">
    <location>
        <begin position="437"/>
        <end position="543"/>
    </location>
</feature>
<dbReference type="PROSITE" id="PS50010">
    <property type="entry name" value="DH_2"/>
    <property type="match status" value="1"/>
</dbReference>
<feature type="domain" description="Calponin-homology (CH)" evidence="15">
    <location>
        <begin position="16"/>
        <end position="135"/>
    </location>
</feature>
<name>A0A6J1TFA6_FRAOC</name>
<keyword evidence="6" id="KW-0863">Zinc-finger</keyword>
<dbReference type="SMART" id="SM00109">
    <property type="entry name" value="C1"/>
    <property type="match status" value="1"/>
</dbReference>
<feature type="domain" description="Phorbol-ester/DAG-type" evidence="16">
    <location>
        <begin position="554"/>
        <end position="603"/>
    </location>
</feature>
<evidence type="ECO:0000259" key="13">
    <source>
        <dbReference type="PROSITE" id="PS50003"/>
    </source>
</evidence>
<dbReference type="CTD" id="32920"/>
<dbReference type="PROSITE" id="PS50003">
    <property type="entry name" value="PH_DOMAIN"/>
    <property type="match status" value="1"/>
</dbReference>
<evidence type="ECO:0000259" key="16">
    <source>
        <dbReference type="PROSITE" id="PS50081"/>
    </source>
</evidence>
<dbReference type="Pfam" id="PF22697">
    <property type="entry name" value="SOS1_NGEF_PH"/>
    <property type="match status" value="1"/>
</dbReference>
<dbReference type="InterPro" id="IPR001849">
    <property type="entry name" value="PH_domain"/>
</dbReference>
<evidence type="ECO:0000313" key="18">
    <source>
        <dbReference type="RefSeq" id="XP_026290415.1"/>
    </source>
</evidence>
<dbReference type="GO" id="GO:0016477">
    <property type="term" value="P:cell migration"/>
    <property type="evidence" value="ECO:0007669"/>
    <property type="project" value="TreeGrafter"/>
</dbReference>
<dbReference type="Pfam" id="PF00307">
    <property type="entry name" value="CH"/>
    <property type="match status" value="1"/>
</dbReference>
<dbReference type="GO" id="GO:0009653">
    <property type="term" value="P:anatomical structure morphogenesis"/>
    <property type="evidence" value="ECO:0007669"/>
    <property type="project" value="UniProtKB-ARBA"/>
</dbReference>
<dbReference type="InterPro" id="IPR000980">
    <property type="entry name" value="SH2"/>
</dbReference>
<dbReference type="Gene3D" id="3.30.60.20">
    <property type="match status" value="1"/>
</dbReference>
<evidence type="ECO:0000259" key="15">
    <source>
        <dbReference type="PROSITE" id="PS50021"/>
    </source>
</evidence>
<dbReference type="InterPro" id="IPR036028">
    <property type="entry name" value="SH3-like_dom_sf"/>
</dbReference>
<dbReference type="SMART" id="SM00252">
    <property type="entry name" value="SH2"/>
    <property type="match status" value="1"/>
</dbReference>
<dbReference type="InterPro" id="IPR035899">
    <property type="entry name" value="DBL_dom_sf"/>
</dbReference>
<dbReference type="SMART" id="SM00325">
    <property type="entry name" value="RhoGEF"/>
    <property type="match status" value="1"/>
</dbReference>
<dbReference type="InterPro" id="IPR002219">
    <property type="entry name" value="PKC_DAG/PE"/>
</dbReference>
<dbReference type="InterPro" id="IPR001452">
    <property type="entry name" value="SH3_domain"/>
</dbReference>
<evidence type="ECO:0000256" key="10">
    <source>
        <dbReference type="PROSITE-ProRule" id="PRU00192"/>
    </source>
</evidence>
<dbReference type="InterPro" id="IPR055251">
    <property type="entry name" value="SOS1_NGEF_PH"/>
</dbReference>
<evidence type="ECO:0000256" key="5">
    <source>
        <dbReference type="ARBA" id="ARBA00022737"/>
    </source>
</evidence>
<dbReference type="CDD" id="cd21201">
    <property type="entry name" value="CH_VAV"/>
    <property type="match status" value="1"/>
</dbReference>
<evidence type="ECO:0000259" key="11">
    <source>
        <dbReference type="PROSITE" id="PS50001"/>
    </source>
</evidence>
<evidence type="ECO:0000256" key="9">
    <source>
        <dbReference type="PROSITE-ProRule" id="PRU00191"/>
    </source>
</evidence>
<dbReference type="GO" id="GO:0005085">
    <property type="term" value="F:guanyl-nucleotide exchange factor activity"/>
    <property type="evidence" value="ECO:0007669"/>
    <property type="project" value="UniProtKB-KW"/>
</dbReference>